<evidence type="ECO:0000256" key="2">
    <source>
        <dbReference type="SAM" id="MobiDB-lite"/>
    </source>
</evidence>
<feature type="compositionally biased region" description="Basic and acidic residues" evidence="2">
    <location>
        <begin position="136"/>
        <end position="149"/>
    </location>
</feature>
<dbReference type="Proteomes" id="UP000663823">
    <property type="component" value="Unassembled WGS sequence"/>
</dbReference>
<dbReference type="EMBL" id="CAJOAX010001044">
    <property type="protein sequence ID" value="CAF3679758.1"/>
    <property type="molecule type" value="Genomic_DNA"/>
</dbReference>
<evidence type="ECO:0000313" key="6">
    <source>
        <dbReference type="Proteomes" id="UP000663874"/>
    </source>
</evidence>
<reference evidence="5" key="1">
    <citation type="submission" date="2021-02" db="EMBL/GenBank/DDBJ databases">
        <authorList>
            <person name="Nowell W R."/>
        </authorList>
    </citation>
    <scope>NUCLEOTIDE SEQUENCE</scope>
</reference>
<proteinExistence type="predicted"/>
<organism evidence="5 6">
    <name type="scientific">Rotaria sordida</name>
    <dbReference type="NCBI Taxonomy" id="392033"/>
    <lineage>
        <taxon>Eukaryota</taxon>
        <taxon>Metazoa</taxon>
        <taxon>Spiralia</taxon>
        <taxon>Gnathifera</taxon>
        <taxon>Rotifera</taxon>
        <taxon>Eurotatoria</taxon>
        <taxon>Bdelloidea</taxon>
        <taxon>Philodinida</taxon>
        <taxon>Philodinidae</taxon>
        <taxon>Rotaria</taxon>
    </lineage>
</organism>
<protein>
    <recommendedName>
        <fullName evidence="3">RRM domain-containing protein</fullName>
    </recommendedName>
</protein>
<dbReference type="PANTHER" id="PTHR23147">
    <property type="entry name" value="SERINE/ARGININE RICH SPLICING FACTOR"/>
    <property type="match status" value="1"/>
</dbReference>
<dbReference type="Pfam" id="PF00076">
    <property type="entry name" value="RRM_1"/>
    <property type="match status" value="1"/>
</dbReference>
<dbReference type="Gene3D" id="3.30.70.330">
    <property type="match status" value="1"/>
</dbReference>
<dbReference type="SUPFAM" id="SSF54928">
    <property type="entry name" value="RNA-binding domain, RBD"/>
    <property type="match status" value="1"/>
</dbReference>
<dbReference type="GO" id="GO:0003723">
    <property type="term" value="F:RNA binding"/>
    <property type="evidence" value="ECO:0007669"/>
    <property type="project" value="UniProtKB-UniRule"/>
</dbReference>
<dbReference type="SMART" id="SM00360">
    <property type="entry name" value="RRM"/>
    <property type="match status" value="1"/>
</dbReference>
<dbReference type="InterPro" id="IPR050907">
    <property type="entry name" value="SRSF"/>
</dbReference>
<comment type="caution">
    <text evidence="5">The sequence shown here is derived from an EMBL/GenBank/DDBJ whole genome shotgun (WGS) entry which is preliminary data.</text>
</comment>
<evidence type="ECO:0000313" key="4">
    <source>
        <dbReference type="EMBL" id="CAF3679758.1"/>
    </source>
</evidence>
<dbReference type="PROSITE" id="PS50102">
    <property type="entry name" value="RRM"/>
    <property type="match status" value="1"/>
</dbReference>
<dbReference type="AlphaFoldDB" id="A0A819G5V8"/>
<dbReference type="EMBL" id="CAJOBE010003415">
    <property type="protein sequence ID" value="CAF3879138.1"/>
    <property type="molecule type" value="Genomic_DNA"/>
</dbReference>
<feature type="region of interest" description="Disordered" evidence="2">
    <location>
        <begin position="72"/>
        <end position="252"/>
    </location>
</feature>
<evidence type="ECO:0000313" key="5">
    <source>
        <dbReference type="EMBL" id="CAF3879138.1"/>
    </source>
</evidence>
<sequence>MPTKLYIGNVPPTVSSTELKELFEKYGKVLECDIVKDYAFVHMEDASKAKASIAALNDFNLKGSRIRVEVSTTQLRNSGRPSRRGESPRYDSGSMPMRSSRNRDMPLMSSGRNGNYSGGGGPDRSYPSMRNSYMDARSRPYDSPYERQRIPPHLPPMNYPDPYSRPGSDPYSMRSGGVDPYGRDDFYPHRGPPMPMADHYGRGPPMRRYAASPPSSRNGSGRYGSSPRSSSSRRPGRRSPPPPPSSSSRSRR</sequence>
<dbReference type="Proteomes" id="UP000663874">
    <property type="component" value="Unassembled WGS sequence"/>
</dbReference>
<accession>A0A819G5V8</accession>
<evidence type="ECO:0000259" key="3">
    <source>
        <dbReference type="PROSITE" id="PS50102"/>
    </source>
</evidence>
<dbReference type="InterPro" id="IPR012677">
    <property type="entry name" value="Nucleotide-bd_a/b_plait_sf"/>
</dbReference>
<keyword evidence="1" id="KW-0694">RNA-binding</keyword>
<feature type="compositionally biased region" description="Low complexity" evidence="2">
    <location>
        <begin position="212"/>
        <end position="233"/>
    </location>
</feature>
<gene>
    <name evidence="5" type="ORF">FNK824_LOCUS19443</name>
    <name evidence="4" type="ORF">OTI717_LOCUS11140</name>
</gene>
<dbReference type="InterPro" id="IPR000504">
    <property type="entry name" value="RRM_dom"/>
</dbReference>
<feature type="domain" description="RRM" evidence="3">
    <location>
        <begin position="3"/>
        <end position="73"/>
    </location>
</feature>
<dbReference type="InterPro" id="IPR035979">
    <property type="entry name" value="RBD_domain_sf"/>
</dbReference>
<evidence type="ECO:0000256" key="1">
    <source>
        <dbReference type="PROSITE-ProRule" id="PRU00176"/>
    </source>
</evidence>
<name>A0A819G5V8_9BILA</name>